<dbReference type="PANTHER" id="PTHR43406">
    <property type="entry name" value="TRYPTOPHAN SYNTHASE, ALPHA CHAIN"/>
    <property type="match status" value="1"/>
</dbReference>
<protein>
    <recommendedName>
        <fullName evidence="9">Tryptophan synthase alpha chain</fullName>
        <ecNumber evidence="9">4.2.1.20</ecNumber>
    </recommendedName>
</protein>
<dbReference type="Gene3D" id="3.20.20.70">
    <property type="entry name" value="Aldolase class I"/>
    <property type="match status" value="1"/>
</dbReference>
<comment type="subunit">
    <text evidence="3 9">Tetramer of two alpha and two beta chains.</text>
</comment>
<comment type="similarity">
    <text evidence="9 10">Belongs to the TrpA family.</text>
</comment>
<dbReference type="PANTHER" id="PTHR43406:SF1">
    <property type="entry name" value="TRYPTOPHAN SYNTHASE ALPHA CHAIN, CHLOROPLASTIC"/>
    <property type="match status" value="1"/>
</dbReference>
<evidence type="ECO:0000256" key="9">
    <source>
        <dbReference type="HAMAP-Rule" id="MF_00131"/>
    </source>
</evidence>
<dbReference type="EMBL" id="CP014332">
    <property type="protein sequence ID" value="APS42486.1"/>
    <property type="molecule type" value="Genomic_DNA"/>
</dbReference>
<dbReference type="InterPro" id="IPR011060">
    <property type="entry name" value="RibuloseP-bd_barrel"/>
</dbReference>
<proteinExistence type="inferred from homology"/>
<dbReference type="InterPro" id="IPR002028">
    <property type="entry name" value="Trp_synthase_suA"/>
</dbReference>
<keyword evidence="4 9" id="KW-0028">Amino-acid biosynthesis</keyword>
<dbReference type="NCBIfam" id="TIGR00262">
    <property type="entry name" value="trpA"/>
    <property type="match status" value="1"/>
</dbReference>
<dbReference type="EC" id="4.2.1.20" evidence="9"/>
<dbReference type="KEGG" id="wjo:FOL01_1627"/>
<dbReference type="PROSITE" id="PS00167">
    <property type="entry name" value="TRP_SYNTHASE_ALPHA"/>
    <property type="match status" value="1"/>
</dbReference>
<comment type="catalytic activity">
    <reaction evidence="8 9">
        <text>(1S,2R)-1-C-(indol-3-yl)glycerol 3-phosphate + L-serine = D-glyceraldehyde 3-phosphate + L-tryptophan + H2O</text>
        <dbReference type="Rhea" id="RHEA:10532"/>
        <dbReference type="ChEBI" id="CHEBI:15377"/>
        <dbReference type="ChEBI" id="CHEBI:33384"/>
        <dbReference type="ChEBI" id="CHEBI:57912"/>
        <dbReference type="ChEBI" id="CHEBI:58866"/>
        <dbReference type="ChEBI" id="CHEBI:59776"/>
        <dbReference type="EC" id="4.2.1.20"/>
    </reaction>
</comment>
<dbReference type="GO" id="GO:0004834">
    <property type="term" value="F:tryptophan synthase activity"/>
    <property type="evidence" value="ECO:0007669"/>
    <property type="project" value="UniProtKB-UniRule"/>
</dbReference>
<evidence type="ECO:0000256" key="6">
    <source>
        <dbReference type="ARBA" id="ARBA00023141"/>
    </source>
</evidence>
<dbReference type="CDD" id="cd04724">
    <property type="entry name" value="Tryptophan_synthase_alpha"/>
    <property type="match status" value="1"/>
</dbReference>
<organism evidence="11 12">
    <name type="scientific">Weissella jogaejeotgali</name>
    <dbReference type="NCBI Taxonomy" id="1631871"/>
    <lineage>
        <taxon>Bacteria</taxon>
        <taxon>Bacillati</taxon>
        <taxon>Bacillota</taxon>
        <taxon>Bacilli</taxon>
        <taxon>Lactobacillales</taxon>
        <taxon>Lactobacillaceae</taxon>
        <taxon>Weissella</taxon>
    </lineage>
</organism>
<dbReference type="InterPro" id="IPR018204">
    <property type="entry name" value="Trp_synthase_alpha_AS"/>
</dbReference>
<dbReference type="UniPathway" id="UPA00035">
    <property type="reaction ID" value="UER00044"/>
</dbReference>
<evidence type="ECO:0000313" key="11">
    <source>
        <dbReference type="EMBL" id="APS42486.1"/>
    </source>
</evidence>
<comment type="function">
    <text evidence="1 9">The alpha subunit is responsible for the aldol cleavage of indoleglycerol phosphate to indole and glyceraldehyde 3-phosphate.</text>
</comment>
<feature type="active site" description="Proton acceptor" evidence="9">
    <location>
        <position position="44"/>
    </location>
</feature>
<comment type="pathway">
    <text evidence="2 9">Amino-acid biosynthesis; L-tryptophan biosynthesis; L-tryptophan from chorismate: step 5/5.</text>
</comment>
<evidence type="ECO:0000256" key="2">
    <source>
        <dbReference type="ARBA" id="ARBA00004733"/>
    </source>
</evidence>
<dbReference type="FunFam" id="3.20.20.70:FF:000037">
    <property type="entry name" value="Tryptophan synthase alpha chain"/>
    <property type="match status" value="1"/>
</dbReference>
<accession>A0A1L6RD79</accession>
<dbReference type="InterPro" id="IPR013785">
    <property type="entry name" value="Aldolase_TIM"/>
</dbReference>
<dbReference type="AlphaFoldDB" id="A0A1L6RD79"/>
<evidence type="ECO:0000256" key="5">
    <source>
        <dbReference type="ARBA" id="ARBA00022822"/>
    </source>
</evidence>
<feature type="active site" description="Proton acceptor" evidence="9">
    <location>
        <position position="55"/>
    </location>
</feature>
<dbReference type="GO" id="GO:0005829">
    <property type="term" value="C:cytosol"/>
    <property type="evidence" value="ECO:0007669"/>
    <property type="project" value="TreeGrafter"/>
</dbReference>
<dbReference type="HAMAP" id="MF_00131">
    <property type="entry name" value="Trp_synth_alpha"/>
    <property type="match status" value="1"/>
</dbReference>
<dbReference type="SUPFAM" id="SSF51366">
    <property type="entry name" value="Ribulose-phoshate binding barrel"/>
    <property type="match status" value="1"/>
</dbReference>
<evidence type="ECO:0000256" key="4">
    <source>
        <dbReference type="ARBA" id="ARBA00022605"/>
    </source>
</evidence>
<evidence type="ECO:0000256" key="1">
    <source>
        <dbReference type="ARBA" id="ARBA00003365"/>
    </source>
</evidence>
<dbReference type="Pfam" id="PF00290">
    <property type="entry name" value="Trp_syntA"/>
    <property type="match status" value="1"/>
</dbReference>
<reference evidence="11 12" key="1">
    <citation type="submission" date="2016-02" db="EMBL/GenBank/DDBJ databases">
        <title>Complete Genome Sequence of Weissella jogaejeotgali FOL01.</title>
        <authorList>
            <person name="Lee J.-H."/>
            <person name="Ku H.-J."/>
        </authorList>
    </citation>
    <scope>NUCLEOTIDE SEQUENCE [LARGE SCALE GENOMIC DNA]</scope>
    <source>
        <strain evidence="11 12">FOL01</strain>
    </source>
</reference>
<dbReference type="Proteomes" id="UP000185473">
    <property type="component" value="Chromosome"/>
</dbReference>
<sequence length="273" mass="29794">MNKLSDVFKDHKAFVPFVVANDPDFDTTVQNIIALAKNGADIVELGVPFSDPVADGPVIQAADLRAFKANVQTKTIFEIVSAARQETDVPIVLLTYLNIPFKYGYDAFLKKCADLDIGGLVIPDLPYESRDEIVPTATKYDVAIVPLISPTSGDRIEKIASDATGFIYVVSSVGITGERDDFYHGLAELVKTIRQYTDVPTAIGFGVHTPEQAQKLAEVADGVIIGSAIVNIVATEKQDDPLQLHHSRKVFGKVLMLRNKLFLSKSKKMSDIT</sequence>
<evidence type="ECO:0000256" key="10">
    <source>
        <dbReference type="RuleBase" id="RU003662"/>
    </source>
</evidence>
<evidence type="ECO:0000256" key="8">
    <source>
        <dbReference type="ARBA" id="ARBA00049047"/>
    </source>
</evidence>
<evidence type="ECO:0000256" key="3">
    <source>
        <dbReference type="ARBA" id="ARBA00011270"/>
    </source>
</evidence>
<name>A0A1L6RD79_9LACO</name>
<evidence type="ECO:0000313" key="12">
    <source>
        <dbReference type="Proteomes" id="UP000185473"/>
    </source>
</evidence>
<keyword evidence="7 9" id="KW-0456">Lyase</keyword>
<gene>
    <name evidence="9" type="primary">trpA</name>
    <name evidence="11" type="ORF">FOL01_1627</name>
</gene>
<keyword evidence="12" id="KW-1185">Reference proteome</keyword>
<dbReference type="STRING" id="1631871.FOL01_1627"/>
<keyword evidence="5 9" id="KW-0822">Tryptophan biosynthesis</keyword>
<keyword evidence="6 9" id="KW-0057">Aromatic amino acid biosynthesis</keyword>
<evidence type="ECO:0000256" key="7">
    <source>
        <dbReference type="ARBA" id="ARBA00023239"/>
    </source>
</evidence>